<proteinExistence type="predicted"/>
<keyword evidence="1" id="KW-0812">Transmembrane</keyword>
<reference evidence="2 3" key="1">
    <citation type="submission" date="2024-09" db="EMBL/GenBank/DDBJ databases">
        <title>Floridaenema gen nov. (Aerosakkonemataceae, Aerosakkonematales ord. nov., Cyanobacteria) from benthic tropical and subtropical fresh waters, with the description of four new species.</title>
        <authorList>
            <person name="Moretto J.A."/>
            <person name="Berthold D.E."/>
            <person name="Lefler F.W."/>
            <person name="Huang I.-S."/>
            <person name="Laughinghouse H. IV."/>
        </authorList>
    </citation>
    <scope>NUCLEOTIDE SEQUENCE [LARGE SCALE GENOMIC DNA]</scope>
    <source>
        <strain evidence="2 3">BLCC-F46</strain>
    </source>
</reference>
<dbReference type="EMBL" id="JBHFNQ010000198">
    <property type="protein sequence ID" value="MFB2880219.1"/>
    <property type="molecule type" value="Genomic_DNA"/>
</dbReference>
<organism evidence="2 3">
    <name type="scientific">Floridaenema aerugineum BLCC-F46</name>
    <dbReference type="NCBI Taxonomy" id="3153654"/>
    <lineage>
        <taxon>Bacteria</taxon>
        <taxon>Bacillati</taxon>
        <taxon>Cyanobacteriota</taxon>
        <taxon>Cyanophyceae</taxon>
        <taxon>Oscillatoriophycideae</taxon>
        <taxon>Aerosakkonematales</taxon>
        <taxon>Aerosakkonemataceae</taxon>
        <taxon>Floridanema</taxon>
        <taxon>Floridanema aerugineum</taxon>
    </lineage>
</organism>
<evidence type="ECO:0000313" key="2">
    <source>
        <dbReference type="EMBL" id="MFB2880219.1"/>
    </source>
</evidence>
<evidence type="ECO:0000313" key="3">
    <source>
        <dbReference type="Proteomes" id="UP001576774"/>
    </source>
</evidence>
<accession>A0ABV4XBP3</accession>
<sequence>MVPVSVLLALLIVGFLWYRILTKMGFKGSALWILLIMLFFPVTVLAAFIYLALFPWPVQKELQKAKAQRSHSQLPQPVDEIDVELDRMRGEMGLNQMKKRKREN</sequence>
<name>A0ABV4XBP3_9CYAN</name>
<keyword evidence="1" id="KW-1133">Transmembrane helix</keyword>
<keyword evidence="3" id="KW-1185">Reference proteome</keyword>
<feature type="transmembrane region" description="Helical" evidence="1">
    <location>
        <begin position="32"/>
        <end position="56"/>
    </location>
</feature>
<comment type="caution">
    <text evidence="2">The sequence shown here is derived from an EMBL/GenBank/DDBJ whole genome shotgun (WGS) entry which is preliminary data.</text>
</comment>
<evidence type="ECO:0000256" key="1">
    <source>
        <dbReference type="SAM" id="Phobius"/>
    </source>
</evidence>
<dbReference type="RefSeq" id="WP_413273243.1">
    <property type="nucleotide sequence ID" value="NZ_JBHFNQ010000198.1"/>
</dbReference>
<dbReference type="Proteomes" id="UP001576774">
    <property type="component" value="Unassembled WGS sequence"/>
</dbReference>
<keyword evidence="1" id="KW-0472">Membrane</keyword>
<protein>
    <recommendedName>
        <fullName evidence="4">Cardiolipin synthase N-terminal domain-containing protein</fullName>
    </recommendedName>
</protein>
<evidence type="ECO:0008006" key="4">
    <source>
        <dbReference type="Google" id="ProtNLM"/>
    </source>
</evidence>
<gene>
    <name evidence="2" type="ORF">ACE1CC_25500</name>
</gene>